<dbReference type="InterPro" id="IPR009057">
    <property type="entry name" value="Homeodomain-like_sf"/>
</dbReference>
<organism evidence="1 2">
    <name type="scientific">Chondromyces apiculatus DSM 436</name>
    <dbReference type="NCBI Taxonomy" id="1192034"/>
    <lineage>
        <taxon>Bacteria</taxon>
        <taxon>Pseudomonadati</taxon>
        <taxon>Myxococcota</taxon>
        <taxon>Polyangia</taxon>
        <taxon>Polyangiales</taxon>
        <taxon>Polyangiaceae</taxon>
        <taxon>Chondromyces</taxon>
    </lineage>
</organism>
<gene>
    <name evidence="1" type="ORF">CAP_5800</name>
</gene>
<evidence type="ECO:0008006" key="3">
    <source>
        <dbReference type="Google" id="ProtNLM"/>
    </source>
</evidence>
<dbReference type="STRING" id="1192034.CAP_5800"/>
<keyword evidence="2" id="KW-1185">Reference proteome</keyword>
<sequence>MRPTANLHSDLSPEELPAYAIPRAAALTRLSPSTLRLWACGDGDHKALFKPASRAPLALSFSNLIEAFVLASMRRVHGISMQRVRKALRFVGEELGYARPLIHARFRTDGAHLFVQHADRLLDINSEGQAVLRQVLDASLQRIDWEGDLAARLYPWVRGGALARQPKTIVVDPRRGFGHPVITGTGVEARIVAERYRAGESITALATDYALGIEQIEDAIRCEMREAA</sequence>
<dbReference type="InterPro" id="IPR036388">
    <property type="entry name" value="WH-like_DNA-bd_sf"/>
</dbReference>
<protein>
    <recommendedName>
        <fullName evidence="3">DUF433 domain-containing protein</fullName>
    </recommendedName>
</protein>
<evidence type="ECO:0000313" key="2">
    <source>
        <dbReference type="Proteomes" id="UP000019678"/>
    </source>
</evidence>
<dbReference type="AlphaFoldDB" id="A0A017TGX6"/>
<proteinExistence type="predicted"/>
<dbReference type="OrthoDB" id="940717at2"/>
<dbReference type="EMBL" id="ASRX01000005">
    <property type="protein sequence ID" value="EYF08040.1"/>
    <property type="molecule type" value="Genomic_DNA"/>
</dbReference>
<dbReference type="eggNOG" id="COG2442">
    <property type="taxonomic scope" value="Bacteria"/>
</dbReference>
<reference evidence="1 2" key="1">
    <citation type="submission" date="2013-05" db="EMBL/GenBank/DDBJ databases">
        <title>Genome assembly of Chondromyces apiculatus DSM 436.</title>
        <authorList>
            <person name="Sharma G."/>
            <person name="Khatri I."/>
            <person name="Kaur C."/>
            <person name="Mayilraj S."/>
            <person name="Subramanian S."/>
        </authorList>
    </citation>
    <scope>NUCLEOTIDE SEQUENCE [LARGE SCALE GENOMIC DNA]</scope>
    <source>
        <strain evidence="1 2">DSM 436</strain>
    </source>
</reference>
<dbReference type="InterPro" id="IPR007367">
    <property type="entry name" value="DUF433"/>
</dbReference>
<dbReference type="Gene3D" id="1.10.10.10">
    <property type="entry name" value="Winged helix-like DNA-binding domain superfamily/Winged helix DNA-binding domain"/>
    <property type="match status" value="1"/>
</dbReference>
<evidence type="ECO:0000313" key="1">
    <source>
        <dbReference type="EMBL" id="EYF08040.1"/>
    </source>
</evidence>
<comment type="caution">
    <text evidence="1">The sequence shown here is derived from an EMBL/GenBank/DDBJ whole genome shotgun (WGS) entry which is preliminary data.</text>
</comment>
<dbReference type="RefSeq" id="WP_044235909.1">
    <property type="nucleotide sequence ID" value="NZ_ASRX01000005.1"/>
</dbReference>
<dbReference type="Proteomes" id="UP000019678">
    <property type="component" value="Unassembled WGS sequence"/>
</dbReference>
<dbReference type="SUPFAM" id="SSF46689">
    <property type="entry name" value="Homeodomain-like"/>
    <property type="match status" value="1"/>
</dbReference>
<dbReference type="Pfam" id="PF04255">
    <property type="entry name" value="DUF433"/>
    <property type="match status" value="1"/>
</dbReference>
<accession>A0A017TGX6</accession>
<name>A0A017TGX6_9BACT</name>